<accession>A0ABW0TZ23</accession>
<proteinExistence type="predicted"/>
<organism evidence="3 4">
    <name type="scientific">Sporosarcina koreensis</name>
    <dbReference type="NCBI Taxonomy" id="334735"/>
    <lineage>
        <taxon>Bacteria</taxon>
        <taxon>Bacillati</taxon>
        <taxon>Bacillota</taxon>
        <taxon>Bacilli</taxon>
        <taxon>Bacillales</taxon>
        <taxon>Caryophanaceae</taxon>
        <taxon>Sporosarcina</taxon>
    </lineage>
</organism>
<keyword evidence="2" id="KW-0732">Signal</keyword>
<protein>
    <submittedName>
        <fullName evidence="3">Uncharacterized protein</fullName>
    </submittedName>
</protein>
<evidence type="ECO:0000256" key="1">
    <source>
        <dbReference type="SAM" id="MobiDB-lite"/>
    </source>
</evidence>
<comment type="caution">
    <text evidence="3">The sequence shown here is derived from an EMBL/GenBank/DDBJ whole genome shotgun (WGS) entry which is preliminary data.</text>
</comment>
<reference evidence="4" key="1">
    <citation type="journal article" date="2019" name="Int. J. Syst. Evol. Microbiol.">
        <title>The Global Catalogue of Microorganisms (GCM) 10K type strain sequencing project: providing services to taxonomists for standard genome sequencing and annotation.</title>
        <authorList>
            <consortium name="The Broad Institute Genomics Platform"/>
            <consortium name="The Broad Institute Genome Sequencing Center for Infectious Disease"/>
            <person name="Wu L."/>
            <person name="Ma J."/>
        </authorList>
    </citation>
    <scope>NUCLEOTIDE SEQUENCE [LARGE SCALE GENOMIC DNA]</scope>
    <source>
        <strain evidence="4">KACC 11299</strain>
    </source>
</reference>
<feature type="chain" id="PRO_5045457069" evidence="2">
    <location>
        <begin position="27"/>
        <end position="592"/>
    </location>
</feature>
<dbReference type="Proteomes" id="UP001596071">
    <property type="component" value="Unassembled WGS sequence"/>
</dbReference>
<name>A0ABW0TZ23_9BACL</name>
<feature type="compositionally biased region" description="Polar residues" evidence="1">
    <location>
        <begin position="454"/>
        <end position="476"/>
    </location>
</feature>
<dbReference type="RefSeq" id="WP_381445920.1">
    <property type="nucleotide sequence ID" value="NZ_JBHSNP010000027.1"/>
</dbReference>
<feature type="compositionally biased region" description="Low complexity" evidence="1">
    <location>
        <begin position="484"/>
        <end position="493"/>
    </location>
</feature>
<evidence type="ECO:0000256" key="2">
    <source>
        <dbReference type="SAM" id="SignalP"/>
    </source>
</evidence>
<sequence length="592" mass="60800">MQTKLMNMGVLAVGLTVALVFSPSNAAASEDDSIVDVSVFSQEDGKSSVLDVEMLDGPIVGDVSVTIPSESDEEPVALDTVEISDGVLDDLDVTVLEKNDSKASVATVKVESTLTDDATVDVVSGERTPETEVSNALATIELKDGDMDDLDVTVLEKADSKASGATVETELTLTGDVSVDVLSGEKTANTFVGGVVEANVEDLSVLGGTHVGVLDEHVTADEEGQSFSSGLIQADLNAGLLDDASVDVLSAEYAADESAELELSTVVDISIDGDEAVVDNLGVSVLKSEESETGAKSSLASVVLETPVTDDLIVDVASRDRTDGSFDGGLAEVNGEDVPLLGETHVGVLDRHLEADEEGESLSAGLIQTDLNEGLLEDASVGVLVQRMAATEDGQWVTESGARLAVGLPSTNNTISGDVLTRERQFTIQMDGSVTAPGEDSGMEVPGSADEAGSNESGHDQGTATPPANEGNSGDSFGNEDDGTTNNNAGGNDAMDEAEQESIAGNGLSGDVDADFGSRTGDLSGIADASALLGKGQSSFMNSLAMNGADSRSSLPKTGGFWDGKRLAFLALILMVTGFAMRRMGKLKMSAA</sequence>
<keyword evidence="4" id="KW-1185">Reference proteome</keyword>
<evidence type="ECO:0000313" key="4">
    <source>
        <dbReference type="Proteomes" id="UP001596071"/>
    </source>
</evidence>
<feature type="signal peptide" evidence="2">
    <location>
        <begin position="1"/>
        <end position="26"/>
    </location>
</feature>
<feature type="region of interest" description="Disordered" evidence="1">
    <location>
        <begin position="432"/>
        <end position="494"/>
    </location>
</feature>
<evidence type="ECO:0000313" key="3">
    <source>
        <dbReference type="EMBL" id="MFC5604304.1"/>
    </source>
</evidence>
<dbReference type="EMBL" id="JBHSNP010000027">
    <property type="protein sequence ID" value="MFC5604304.1"/>
    <property type="molecule type" value="Genomic_DNA"/>
</dbReference>
<gene>
    <name evidence="3" type="ORF">ACFPTP_13825</name>
</gene>